<dbReference type="RefSeq" id="WP_212494890.1">
    <property type="nucleotide sequence ID" value="NZ_JAFCJH010000055.1"/>
</dbReference>
<organism evidence="1 2">
    <name type="scientific">Bradyrhizobium jicamae</name>
    <dbReference type="NCBI Taxonomy" id="280332"/>
    <lineage>
        <taxon>Bacteria</taxon>
        <taxon>Pseudomonadati</taxon>
        <taxon>Pseudomonadota</taxon>
        <taxon>Alphaproteobacteria</taxon>
        <taxon>Hyphomicrobiales</taxon>
        <taxon>Nitrobacteraceae</taxon>
        <taxon>Bradyrhizobium</taxon>
    </lineage>
</organism>
<reference evidence="2" key="1">
    <citation type="journal article" date="2021" name="ISME J.">
        <title>Evolutionary origin and ecological implication of a unique nif island in free-living Bradyrhizobium lineages.</title>
        <authorList>
            <person name="Tao J."/>
        </authorList>
    </citation>
    <scope>NUCLEOTIDE SEQUENCE [LARGE SCALE GENOMIC DNA]</scope>
    <source>
        <strain evidence="2">SZCCT0434</strain>
    </source>
</reference>
<evidence type="ECO:0000313" key="1">
    <source>
        <dbReference type="EMBL" id="MBR0800504.1"/>
    </source>
</evidence>
<evidence type="ECO:0000313" key="2">
    <source>
        <dbReference type="Proteomes" id="UP001315278"/>
    </source>
</evidence>
<protein>
    <recommendedName>
        <fullName evidence="3">DUF3445 domain-containing protein</fullName>
    </recommendedName>
</protein>
<proteinExistence type="predicted"/>
<comment type="caution">
    <text evidence="1">The sequence shown here is derived from an EMBL/GenBank/DDBJ whole genome shotgun (WGS) entry which is preliminary data.</text>
</comment>
<accession>A0ABS5FUN8</accession>
<keyword evidence="2" id="KW-1185">Reference proteome</keyword>
<sequence length="255" mass="29633">MFDFLKRKVPMPSRAVDVGWTLDADKATFIWDAPMRLAREPQQGTRHAKALTYCPAIIEHEARIFQVNCPIDVQLRFKVNEKTNQPDLASTAGDLSTIRPQALSHMVKLVSPKEWRHPNRPVLQIMTPYIFLADEAVYMMQLPPFAYFSMTPLPGLMVGGRLPIHIWPRQMMWAFEWYDTSRELVLKRGEPWFYVRFETNDPTRPVRLLEAEMTPQLKEYIGGLAAVTNYVNRTFSLFDTAKARRPKSLLVPKRR</sequence>
<name>A0ABS5FUN8_9BRAD</name>
<gene>
    <name evidence="1" type="ORF">JQ615_34590</name>
</gene>
<dbReference type="EMBL" id="JAFCJH010000055">
    <property type="protein sequence ID" value="MBR0800504.1"/>
    <property type="molecule type" value="Genomic_DNA"/>
</dbReference>
<dbReference type="Proteomes" id="UP001315278">
    <property type="component" value="Unassembled WGS sequence"/>
</dbReference>
<evidence type="ECO:0008006" key="3">
    <source>
        <dbReference type="Google" id="ProtNLM"/>
    </source>
</evidence>